<feature type="transmembrane region" description="Helical" evidence="1">
    <location>
        <begin position="64"/>
        <end position="88"/>
    </location>
</feature>
<comment type="caution">
    <text evidence="2">The sequence shown here is derived from an EMBL/GenBank/DDBJ whole genome shotgun (WGS) entry which is preliminary data.</text>
</comment>
<dbReference type="Proteomes" id="UP001290101">
    <property type="component" value="Unassembled WGS sequence"/>
</dbReference>
<proteinExistence type="predicted"/>
<keyword evidence="1" id="KW-1133">Transmembrane helix</keyword>
<evidence type="ECO:0000256" key="1">
    <source>
        <dbReference type="SAM" id="Phobius"/>
    </source>
</evidence>
<accession>A0ABU5JG29</accession>
<reference evidence="2 3" key="1">
    <citation type="submission" date="2023-12" db="EMBL/GenBank/DDBJ databases">
        <title>Micromonospora sp. nov., isolated from Atacama Desert.</title>
        <authorList>
            <person name="Carro L."/>
            <person name="Golinska P."/>
            <person name="Klenk H.-P."/>
            <person name="Goodfellow M."/>
        </authorList>
    </citation>
    <scope>NUCLEOTIDE SEQUENCE [LARGE SCALE GENOMIC DNA]</scope>
    <source>
        <strain evidence="2 3">4G53</strain>
    </source>
</reference>
<dbReference type="EMBL" id="JAXOTQ010000023">
    <property type="protein sequence ID" value="MDZ5491528.1"/>
    <property type="molecule type" value="Genomic_DNA"/>
</dbReference>
<name>A0ABU5JG29_9ACTN</name>
<evidence type="ECO:0000313" key="3">
    <source>
        <dbReference type="Proteomes" id="UP001290101"/>
    </source>
</evidence>
<organism evidence="2 3">
    <name type="scientific">Micromonospora sicca</name>
    <dbReference type="NCBI Taxonomy" id="2202420"/>
    <lineage>
        <taxon>Bacteria</taxon>
        <taxon>Bacillati</taxon>
        <taxon>Actinomycetota</taxon>
        <taxon>Actinomycetes</taxon>
        <taxon>Micromonosporales</taxon>
        <taxon>Micromonosporaceae</taxon>
        <taxon>Micromonospora</taxon>
    </lineage>
</organism>
<keyword evidence="1" id="KW-0472">Membrane</keyword>
<gene>
    <name evidence="2" type="ORF">U2F25_19040</name>
</gene>
<protein>
    <submittedName>
        <fullName evidence="2">Uncharacterized protein</fullName>
    </submittedName>
</protein>
<keyword evidence="3" id="KW-1185">Reference proteome</keyword>
<feature type="transmembrane region" description="Helical" evidence="1">
    <location>
        <begin position="21"/>
        <end position="44"/>
    </location>
</feature>
<evidence type="ECO:0000313" key="2">
    <source>
        <dbReference type="EMBL" id="MDZ5491528.1"/>
    </source>
</evidence>
<keyword evidence="1" id="KW-0812">Transmembrane</keyword>
<sequence>MVDAHGTPTRARPGLVTISSWLLILFAVIQVVNLILTISTIGTIRDVLRDAYRGTAAEQAGDLAYGFGIGLGVLTLLLAIGMVVLALLNNRGKNGARITTWVLGGILICCTGGSLVNNAAGGLTSGGSTGDMPSGEEIQRRLNDALPSWYGPVTTLLGVLGRSPCWSP</sequence>